<sequence>MTAIAALNSGSSSIKFALYTLDEAQEPQLSARGKLERIGEAPALRVVDGQGAPLMAQEWPDGAGLTHADLLSQLFEWAQSHLDQRQLIGIGHRVVHGGGRFIEPCLVDAPVLAALDELCPLAPLHQPHNLAAIHAIADIAPHLPQVACFDTGFHHTLPAVATRFALPRAWHDKGLRRYGFHGLSYAYIARQLAMVDPALAQGRVIVAHLGSGASLCAMQGGQSVDTSMGFTALDGLMMGTRCGSLDPGVVLHLQQQEGLSAAAVEHMFYHDSGLLGVSGIASDMRTLEASAAPEAAEAIDLFCWRVVREIGALVASLGGLDGIVFTAGIGENSAATRARITARLGWLGAKLNDSANQTHAPIISAPDSALSLRVIPTDEEKMIALETLSVLKGQHP</sequence>
<dbReference type="AlphaFoldDB" id="A0A437N3I0"/>
<protein>
    <recommendedName>
        <fullName evidence="9">Acetate kinase</fullName>
        <ecNumber evidence="9">2.7.2.1</ecNumber>
    </recommendedName>
    <alternativeName>
        <fullName evidence="9">Acetokinase</fullName>
    </alternativeName>
</protein>
<keyword evidence="8 9" id="KW-0460">Magnesium</keyword>
<dbReference type="OrthoDB" id="9802453at2"/>
<evidence type="ECO:0000256" key="1">
    <source>
        <dbReference type="ARBA" id="ARBA00008748"/>
    </source>
</evidence>
<dbReference type="PIRSF" id="PIRSF000722">
    <property type="entry name" value="Acetate_prop_kin"/>
    <property type="match status" value="1"/>
</dbReference>
<comment type="pathway">
    <text evidence="9">Metabolic intermediate biosynthesis; acetyl-CoA biosynthesis; acetyl-CoA from acetate: step 1/2.</text>
</comment>
<dbReference type="PANTHER" id="PTHR21060:SF21">
    <property type="entry name" value="ACETATE KINASE"/>
    <property type="match status" value="1"/>
</dbReference>
<keyword evidence="12" id="KW-1185">Reference proteome</keyword>
<keyword evidence="2 9" id="KW-0963">Cytoplasm</keyword>
<dbReference type="PANTHER" id="PTHR21060">
    <property type="entry name" value="ACETATE KINASE"/>
    <property type="match status" value="1"/>
</dbReference>
<dbReference type="RefSeq" id="WP_127709728.1">
    <property type="nucleotide sequence ID" value="NZ_SACO01000008.1"/>
</dbReference>
<comment type="cofactor">
    <cofactor evidence="9">
        <name>Mg(2+)</name>
        <dbReference type="ChEBI" id="CHEBI:18420"/>
    </cofactor>
    <cofactor evidence="9">
        <name>Mn(2+)</name>
        <dbReference type="ChEBI" id="CHEBI:29035"/>
    </cofactor>
    <text evidence="9">Mg(2+). Can also accept Mn(2+).</text>
</comment>
<reference evidence="11 12" key="1">
    <citation type="submission" date="2019-01" db="EMBL/GenBank/DDBJ databases">
        <authorList>
            <person name="Chen W.-M."/>
        </authorList>
    </citation>
    <scope>NUCLEOTIDE SEQUENCE [LARGE SCALE GENOMIC DNA]</scope>
    <source>
        <strain evidence="11 12">FSY-9</strain>
    </source>
</reference>
<evidence type="ECO:0000256" key="10">
    <source>
        <dbReference type="RuleBase" id="RU003835"/>
    </source>
</evidence>
<evidence type="ECO:0000256" key="8">
    <source>
        <dbReference type="ARBA" id="ARBA00022842"/>
    </source>
</evidence>
<proteinExistence type="inferred from homology"/>
<feature type="site" description="Transition state stabilizer" evidence="9">
    <location>
        <position position="241"/>
    </location>
</feature>
<evidence type="ECO:0000313" key="11">
    <source>
        <dbReference type="EMBL" id="RVU04472.1"/>
    </source>
</evidence>
<dbReference type="HAMAP" id="MF_00020">
    <property type="entry name" value="Acetate_kinase"/>
    <property type="match status" value="1"/>
</dbReference>
<dbReference type="GO" id="GO:0008776">
    <property type="term" value="F:acetate kinase activity"/>
    <property type="evidence" value="ECO:0007669"/>
    <property type="project" value="UniProtKB-UniRule"/>
</dbReference>
<dbReference type="InterPro" id="IPR000890">
    <property type="entry name" value="Aliphatic_acid_kin_short-chain"/>
</dbReference>
<dbReference type="GO" id="GO:0006085">
    <property type="term" value="P:acetyl-CoA biosynthetic process"/>
    <property type="evidence" value="ECO:0007669"/>
    <property type="project" value="UniProtKB-UniRule"/>
</dbReference>
<keyword evidence="4 9" id="KW-0479">Metal-binding</keyword>
<keyword evidence="5 9" id="KW-0547">Nucleotide-binding</keyword>
<dbReference type="GO" id="GO:0006083">
    <property type="term" value="P:acetate metabolic process"/>
    <property type="evidence" value="ECO:0007669"/>
    <property type="project" value="TreeGrafter"/>
</dbReference>
<dbReference type="PROSITE" id="PS01076">
    <property type="entry name" value="ACETATE_KINASE_2"/>
    <property type="match status" value="1"/>
</dbReference>
<feature type="binding site" evidence="9">
    <location>
        <position position="379"/>
    </location>
    <ligand>
        <name>Mg(2+)</name>
        <dbReference type="ChEBI" id="CHEBI:18420"/>
    </ligand>
</feature>
<evidence type="ECO:0000313" key="12">
    <source>
        <dbReference type="Proteomes" id="UP000282837"/>
    </source>
</evidence>
<organism evidence="11 12">
    <name type="scientific">Novosphingobium umbonatum</name>
    <dbReference type="NCBI Taxonomy" id="1908524"/>
    <lineage>
        <taxon>Bacteria</taxon>
        <taxon>Pseudomonadati</taxon>
        <taxon>Pseudomonadota</taxon>
        <taxon>Alphaproteobacteria</taxon>
        <taxon>Sphingomonadales</taxon>
        <taxon>Sphingomonadaceae</taxon>
        <taxon>Novosphingobium</taxon>
    </lineage>
</organism>
<comment type="subcellular location">
    <subcellularLocation>
        <location evidence="9">Cytoplasm</location>
    </subcellularLocation>
</comment>
<accession>A0A437N3I0</accession>
<dbReference type="SUPFAM" id="SSF53067">
    <property type="entry name" value="Actin-like ATPase domain"/>
    <property type="match status" value="2"/>
</dbReference>
<dbReference type="NCBIfam" id="TIGR00016">
    <property type="entry name" value="ackA"/>
    <property type="match status" value="1"/>
</dbReference>
<comment type="caution">
    <text evidence="11">The sequence shown here is derived from an EMBL/GenBank/DDBJ whole genome shotgun (WGS) entry which is preliminary data.</text>
</comment>
<dbReference type="GO" id="GO:0000287">
    <property type="term" value="F:magnesium ion binding"/>
    <property type="evidence" value="ECO:0007669"/>
    <property type="project" value="UniProtKB-UniRule"/>
</dbReference>
<dbReference type="InterPro" id="IPR004372">
    <property type="entry name" value="Ac/propionate_kinase"/>
</dbReference>
<dbReference type="Proteomes" id="UP000282837">
    <property type="component" value="Unassembled WGS sequence"/>
</dbReference>
<keyword evidence="6 9" id="KW-0418">Kinase</keyword>
<dbReference type="InterPro" id="IPR043129">
    <property type="entry name" value="ATPase_NBD"/>
</dbReference>
<feature type="binding site" evidence="9">
    <location>
        <begin position="328"/>
        <end position="332"/>
    </location>
    <ligand>
        <name>ATP</name>
        <dbReference type="ChEBI" id="CHEBI:30616"/>
    </ligand>
</feature>
<dbReference type="EMBL" id="SACO01000008">
    <property type="protein sequence ID" value="RVU04472.1"/>
    <property type="molecule type" value="Genomic_DNA"/>
</dbReference>
<dbReference type="EC" id="2.7.2.1" evidence="9"/>
<dbReference type="GO" id="GO:0005829">
    <property type="term" value="C:cytosol"/>
    <property type="evidence" value="ECO:0007669"/>
    <property type="project" value="TreeGrafter"/>
</dbReference>
<comment type="function">
    <text evidence="9">Catalyzes the formation of acetyl phosphate from acetate and ATP. Can also catalyze the reverse reaction.</text>
</comment>
<dbReference type="UniPathway" id="UPA00340">
    <property type="reaction ID" value="UER00458"/>
</dbReference>
<evidence type="ECO:0000256" key="4">
    <source>
        <dbReference type="ARBA" id="ARBA00022723"/>
    </source>
</evidence>
<evidence type="ECO:0000256" key="9">
    <source>
        <dbReference type="HAMAP-Rule" id="MF_00020"/>
    </source>
</evidence>
<feature type="binding site" evidence="9">
    <location>
        <position position="93"/>
    </location>
    <ligand>
        <name>substrate</name>
    </ligand>
</feature>
<evidence type="ECO:0000256" key="2">
    <source>
        <dbReference type="ARBA" id="ARBA00022490"/>
    </source>
</evidence>
<evidence type="ECO:0000256" key="7">
    <source>
        <dbReference type="ARBA" id="ARBA00022840"/>
    </source>
</evidence>
<feature type="binding site" evidence="9">
    <location>
        <position position="8"/>
    </location>
    <ligand>
        <name>Mg(2+)</name>
        <dbReference type="ChEBI" id="CHEBI:18420"/>
    </ligand>
</feature>
<dbReference type="GO" id="GO:0005524">
    <property type="term" value="F:ATP binding"/>
    <property type="evidence" value="ECO:0007669"/>
    <property type="project" value="UniProtKB-KW"/>
</dbReference>
<gene>
    <name evidence="9" type="primary">ackA</name>
    <name evidence="11" type="ORF">EOE18_11805</name>
</gene>
<evidence type="ECO:0000256" key="5">
    <source>
        <dbReference type="ARBA" id="ARBA00022741"/>
    </source>
</evidence>
<comment type="subunit">
    <text evidence="9">Homodimer.</text>
</comment>
<evidence type="ECO:0000256" key="3">
    <source>
        <dbReference type="ARBA" id="ARBA00022679"/>
    </source>
</evidence>
<feature type="binding site" evidence="9">
    <location>
        <begin position="283"/>
        <end position="285"/>
    </location>
    <ligand>
        <name>ATP</name>
        <dbReference type="ChEBI" id="CHEBI:30616"/>
    </ligand>
</feature>
<evidence type="ECO:0000256" key="6">
    <source>
        <dbReference type="ARBA" id="ARBA00022777"/>
    </source>
</evidence>
<name>A0A437N3I0_9SPHN</name>
<feature type="binding site" evidence="9">
    <location>
        <begin position="208"/>
        <end position="212"/>
    </location>
    <ligand>
        <name>ATP</name>
        <dbReference type="ChEBI" id="CHEBI:30616"/>
    </ligand>
</feature>
<dbReference type="PRINTS" id="PR00471">
    <property type="entry name" value="ACETATEKNASE"/>
</dbReference>
<comment type="catalytic activity">
    <reaction evidence="9">
        <text>acetate + ATP = acetyl phosphate + ADP</text>
        <dbReference type="Rhea" id="RHEA:11352"/>
        <dbReference type="ChEBI" id="CHEBI:22191"/>
        <dbReference type="ChEBI" id="CHEBI:30089"/>
        <dbReference type="ChEBI" id="CHEBI:30616"/>
        <dbReference type="ChEBI" id="CHEBI:456216"/>
        <dbReference type="EC" id="2.7.2.1"/>
    </reaction>
</comment>
<feature type="active site" description="Proton donor/acceptor" evidence="9">
    <location>
        <position position="150"/>
    </location>
</feature>
<dbReference type="Pfam" id="PF00871">
    <property type="entry name" value="Acetate_kinase"/>
    <property type="match status" value="1"/>
</dbReference>
<keyword evidence="7 9" id="KW-0067">ATP-binding</keyword>
<dbReference type="Gene3D" id="3.30.420.40">
    <property type="match status" value="2"/>
</dbReference>
<feature type="site" description="Transition state stabilizer" evidence="9">
    <location>
        <position position="181"/>
    </location>
</feature>
<feature type="binding site" evidence="9">
    <location>
        <position position="15"/>
    </location>
    <ligand>
        <name>ATP</name>
        <dbReference type="ChEBI" id="CHEBI:30616"/>
    </ligand>
</feature>
<dbReference type="InterPro" id="IPR023865">
    <property type="entry name" value="Aliphatic_acid_kinase_CS"/>
</dbReference>
<comment type="similarity">
    <text evidence="1 9 10">Belongs to the acetokinase family.</text>
</comment>
<keyword evidence="3 9" id="KW-0808">Transferase</keyword>